<feature type="transmembrane region" description="Helical" evidence="8">
    <location>
        <begin position="46"/>
        <end position="66"/>
    </location>
</feature>
<dbReference type="GO" id="GO:0000271">
    <property type="term" value="P:polysaccharide biosynthetic process"/>
    <property type="evidence" value="ECO:0007669"/>
    <property type="project" value="TreeGrafter"/>
</dbReference>
<dbReference type="EMBL" id="MH834623">
    <property type="protein sequence ID" value="AYN58717.1"/>
    <property type="molecule type" value="Genomic_DNA"/>
</dbReference>
<organism evidence="11 12">
    <name type="scientific">Arthrobacter phage Peas</name>
    <dbReference type="NCBI Taxonomy" id="2419965"/>
    <lineage>
        <taxon>Viruses</taxon>
        <taxon>Duplodnaviria</taxon>
        <taxon>Heunggongvirae</taxon>
        <taxon>Uroviricota</taxon>
        <taxon>Caudoviricetes</taxon>
        <taxon>Bridgettevirus</taxon>
        <taxon>Bridgettevirus peas</taxon>
    </lineage>
</organism>
<dbReference type="RefSeq" id="YP_009815580.1">
    <property type="nucleotide sequence ID" value="NC_048096.1"/>
</dbReference>
<evidence type="ECO:0000256" key="4">
    <source>
        <dbReference type="ARBA" id="ARBA00022692"/>
    </source>
</evidence>
<evidence type="ECO:0000259" key="10">
    <source>
        <dbReference type="Pfam" id="PF19040"/>
    </source>
</evidence>
<keyword evidence="5 8" id="KW-1133">Transmembrane helix</keyword>
<feature type="transmembrane region" description="Helical" evidence="8">
    <location>
        <begin position="223"/>
        <end position="239"/>
    </location>
</feature>
<feature type="transmembrane region" description="Helical" evidence="8">
    <location>
        <begin position="334"/>
        <end position="354"/>
    </location>
</feature>
<dbReference type="Proteomes" id="UP000279418">
    <property type="component" value="Segment"/>
</dbReference>
<protein>
    <submittedName>
        <fullName evidence="11">Thioesterase</fullName>
    </submittedName>
</protein>
<evidence type="ECO:0000313" key="11">
    <source>
        <dbReference type="EMBL" id="AYN58717.1"/>
    </source>
</evidence>
<dbReference type="InterPro" id="IPR002656">
    <property type="entry name" value="Acyl_transf_3_dom"/>
</dbReference>
<feature type="domain" description="Acyltransferase 3" evidence="9">
    <location>
        <begin position="22"/>
        <end position="351"/>
    </location>
</feature>
<dbReference type="GO" id="GO:0016747">
    <property type="term" value="F:acyltransferase activity, transferring groups other than amino-acyl groups"/>
    <property type="evidence" value="ECO:0007669"/>
    <property type="project" value="InterPro"/>
</dbReference>
<evidence type="ECO:0000256" key="3">
    <source>
        <dbReference type="ARBA" id="ARBA00022679"/>
    </source>
</evidence>
<dbReference type="InterPro" id="IPR043968">
    <property type="entry name" value="SGNH"/>
</dbReference>
<dbReference type="Gene3D" id="3.40.50.1110">
    <property type="entry name" value="SGNH hydrolase"/>
    <property type="match status" value="1"/>
</dbReference>
<evidence type="ECO:0000256" key="7">
    <source>
        <dbReference type="ARBA" id="ARBA00023315"/>
    </source>
</evidence>
<keyword evidence="3" id="KW-0808">Transferase</keyword>
<proteinExistence type="predicted"/>
<dbReference type="InterPro" id="IPR036514">
    <property type="entry name" value="SGNH_hydro_sf"/>
</dbReference>
<keyword evidence="6 8" id="KW-0472">Membrane</keyword>
<feature type="transmembrane region" description="Helical" evidence="8">
    <location>
        <begin position="374"/>
        <end position="402"/>
    </location>
</feature>
<evidence type="ECO:0000259" key="9">
    <source>
        <dbReference type="Pfam" id="PF01757"/>
    </source>
</evidence>
<feature type="transmembrane region" description="Helical" evidence="8">
    <location>
        <begin position="269"/>
        <end position="288"/>
    </location>
</feature>
<feature type="transmembrane region" description="Helical" evidence="8">
    <location>
        <begin position="160"/>
        <end position="177"/>
    </location>
</feature>
<evidence type="ECO:0000256" key="1">
    <source>
        <dbReference type="ARBA" id="ARBA00004651"/>
    </source>
</evidence>
<accession>A0A3G2KIC9</accession>
<keyword evidence="7" id="KW-0012">Acyltransferase</keyword>
<name>A0A3G2KIC9_9CAUD</name>
<dbReference type="PANTHER" id="PTHR23028:SF53">
    <property type="entry name" value="ACYL_TRANSF_3 DOMAIN-CONTAINING PROTEIN"/>
    <property type="match status" value="1"/>
</dbReference>
<feature type="transmembrane region" description="Helical" evidence="8">
    <location>
        <begin position="184"/>
        <end position="203"/>
    </location>
</feature>
<dbReference type="KEGG" id="vg:55006806"/>
<evidence type="ECO:0000256" key="5">
    <source>
        <dbReference type="ARBA" id="ARBA00022989"/>
    </source>
</evidence>
<dbReference type="InterPro" id="IPR050879">
    <property type="entry name" value="Acyltransferase_3"/>
</dbReference>
<dbReference type="GO" id="GO:0005886">
    <property type="term" value="C:plasma membrane"/>
    <property type="evidence" value="ECO:0007669"/>
    <property type="project" value="UniProtKB-SubCell"/>
</dbReference>
<keyword evidence="4 8" id="KW-0812">Transmembrane</keyword>
<dbReference type="SUPFAM" id="SSF52266">
    <property type="entry name" value="SGNH hydrolase"/>
    <property type="match status" value="1"/>
</dbReference>
<gene>
    <name evidence="11" type="primary">30</name>
    <name evidence="11" type="ORF">PBI_PEAS_30</name>
</gene>
<dbReference type="GeneID" id="55006806"/>
<evidence type="ECO:0000256" key="8">
    <source>
        <dbReference type="SAM" id="Phobius"/>
    </source>
</evidence>
<sequence>MAQSTLDVQSATKAPGRNKRLDIQGLRAVAVLAVVVNHLFGFPGGGFVGVDIFFVISGFVITSLLLREHDRNERIDFVTFYKRRVRRIMPASLLTLVVTVAAAYLIFLPGRASSILTDGIWSLLFAGNWRFATNGTDYWAQDTPVSPLQHYWSLGVEEQFYFIWPALIALVFALAGLRRRAGRLSLILTLGLLSTASFVWAMYETATDPTFAYFSTFSRAWELGAGALLAVGAGALSRLPGWSRHIMVWAGLTGIAASLVLVSKDSLFPAPWAALPVIATALVIGGGTSGEARGPLLLTNRPMTYIGDISYSLYLWHFPLVILLEALMPEKGMIYFLSAAVGMAVLAVLSYHFVEQPILKSAWLTDKPRTRRPFDFAGASAIQLAALACAAIIAVSMAAMALTRNAPIEATSDVTAVLIATSGARGESVETNATRLSAAIDAALTATEWPELSPSIDNVVAEGKPDEDSEGCGQTDLTKPNCSWDTGKAETVVVLGDSTGITLLPTVRAALGDKYNVRGMTMAGCLALGVSAKDDRAERVAQCEAFKEASVAEINRIRPAMVFLTNTSGVLGQLTSGTPEAEAGGEWRDGIKAELDAIKASGAKLFVVSAPPSGKPPVTCATRTSTPSDCAYKLPQSFTITADASSDAAEAAGAKFIDTRGWFCSDSGDCPAFVGKTPVKRDGVHTTKQYAAALVPVFRDALAAK</sequence>
<feature type="transmembrane region" description="Helical" evidence="8">
    <location>
        <begin position="309"/>
        <end position="328"/>
    </location>
</feature>
<dbReference type="Pfam" id="PF19040">
    <property type="entry name" value="SGNH"/>
    <property type="match status" value="1"/>
</dbReference>
<feature type="transmembrane region" description="Helical" evidence="8">
    <location>
        <begin position="246"/>
        <end position="263"/>
    </location>
</feature>
<keyword evidence="2" id="KW-1003">Cell membrane</keyword>
<comment type="subcellular location">
    <subcellularLocation>
        <location evidence="1">Cell membrane</location>
        <topology evidence="1">Multi-pass membrane protein</topology>
    </subcellularLocation>
</comment>
<feature type="domain" description="SGNH" evidence="10">
    <location>
        <begin position="479"/>
        <end position="699"/>
    </location>
</feature>
<evidence type="ECO:0000313" key="12">
    <source>
        <dbReference type="Proteomes" id="UP000279418"/>
    </source>
</evidence>
<keyword evidence="12" id="KW-1185">Reference proteome</keyword>
<feature type="transmembrane region" description="Helical" evidence="8">
    <location>
        <begin position="87"/>
        <end position="107"/>
    </location>
</feature>
<dbReference type="PANTHER" id="PTHR23028">
    <property type="entry name" value="ACETYLTRANSFERASE"/>
    <property type="match status" value="1"/>
</dbReference>
<evidence type="ECO:0000256" key="2">
    <source>
        <dbReference type="ARBA" id="ARBA00022475"/>
    </source>
</evidence>
<reference evidence="11 12" key="1">
    <citation type="submission" date="2018-09" db="EMBL/GenBank/DDBJ databases">
        <authorList>
            <person name="Divens A.M."/>
            <person name="Stoner T.H."/>
            <person name="Garlena R.A."/>
            <person name="Russell D.A."/>
            <person name="Pope W.H."/>
            <person name="Jacobs-Sera D."/>
            <person name="Hatfull G.F."/>
        </authorList>
    </citation>
    <scope>NUCLEOTIDE SEQUENCE [LARGE SCALE GENOMIC DNA]</scope>
</reference>
<evidence type="ECO:0000256" key="6">
    <source>
        <dbReference type="ARBA" id="ARBA00023136"/>
    </source>
</evidence>
<dbReference type="Pfam" id="PF01757">
    <property type="entry name" value="Acyl_transf_3"/>
    <property type="match status" value="1"/>
</dbReference>